<dbReference type="EMBL" id="VZAH01000096">
    <property type="protein sequence ID" value="MQP14768.1"/>
    <property type="molecule type" value="Genomic_DNA"/>
</dbReference>
<dbReference type="SUPFAM" id="SSF48452">
    <property type="entry name" value="TPR-like"/>
    <property type="match status" value="1"/>
</dbReference>
<dbReference type="AlphaFoldDB" id="A0A6G1VPG8"/>
<organism evidence="7 8">
    <name type="scientific">Segatella copri</name>
    <dbReference type="NCBI Taxonomy" id="165179"/>
    <lineage>
        <taxon>Bacteria</taxon>
        <taxon>Pseudomonadati</taxon>
        <taxon>Bacteroidota</taxon>
        <taxon>Bacteroidia</taxon>
        <taxon>Bacteroidales</taxon>
        <taxon>Prevotellaceae</taxon>
        <taxon>Segatella</taxon>
    </lineage>
</organism>
<dbReference type="InterPro" id="IPR036890">
    <property type="entry name" value="HATPase_C_sf"/>
</dbReference>
<evidence type="ECO:0000313" key="7">
    <source>
        <dbReference type="EMBL" id="MQP14768.1"/>
    </source>
</evidence>
<dbReference type="OrthoDB" id="9778366at2"/>
<dbReference type="SUPFAM" id="SSF55874">
    <property type="entry name" value="ATPase domain of HSP90 chaperone/DNA topoisomerase II/histidine kinase"/>
    <property type="match status" value="1"/>
</dbReference>
<evidence type="ECO:0000256" key="3">
    <source>
        <dbReference type="ARBA" id="ARBA00022679"/>
    </source>
</evidence>
<evidence type="ECO:0000256" key="5">
    <source>
        <dbReference type="ARBA" id="ARBA00023012"/>
    </source>
</evidence>
<feature type="transmembrane region" description="Helical" evidence="6">
    <location>
        <begin position="12"/>
        <end position="28"/>
    </location>
</feature>
<evidence type="ECO:0000256" key="2">
    <source>
        <dbReference type="ARBA" id="ARBA00012438"/>
    </source>
</evidence>
<dbReference type="PANTHER" id="PTHR24421">
    <property type="entry name" value="NITRATE/NITRITE SENSOR PROTEIN NARX-RELATED"/>
    <property type="match status" value="1"/>
</dbReference>
<comment type="caution">
    <text evidence="7">The sequence shown here is derived from an EMBL/GenBank/DDBJ whole genome shotgun (WGS) entry which is preliminary data.</text>
</comment>
<protein>
    <recommendedName>
        <fullName evidence="2">histidine kinase</fullName>
        <ecNumber evidence="2">2.7.13.3</ecNumber>
    </recommendedName>
</protein>
<accession>A0A6G1VPG8</accession>
<feature type="transmembrane region" description="Helical" evidence="6">
    <location>
        <begin position="385"/>
        <end position="408"/>
    </location>
</feature>
<reference evidence="7 8" key="1">
    <citation type="submission" date="2019-09" db="EMBL/GenBank/DDBJ databases">
        <title>Distinct polysaccharide growth profiles of human intestinal Prevotella copri isolates.</title>
        <authorList>
            <person name="Fehlner-Peach H."/>
            <person name="Magnabosco C."/>
            <person name="Raghavan V."/>
            <person name="Scher J.U."/>
            <person name="Tett A."/>
            <person name="Cox L.M."/>
            <person name="Gottsegen C."/>
            <person name="Watters A."/>
            <person name="Wiltshire- Gordon J.D."/>
            <person name="Segata N."/>
            <person name="Bonneau R."/>
            <person name="Littman D.R."/>
        </authorList>
    </citation>
    <scope>NUCLEOTIDE SEQUENCE [LARGE SCALE GENOMIC DNA]</scope>
    <source>
        <strain evidence="8">iAA917</strain>
    </source>
</reference>
<evidence type="ECO:0000256" key="6">
    <source>
        <dbReference type="SAM" id="Phobius"/>
    </source>
</evidence>
<evidence type="ECO:0000256" key="1">
    <source>
        <dbReference type="ARBA" id="ARBA00000085"/>
    </source>
</evidence>
<dbReference type="Proteomes" id="UP000477980">
    <property type="component" value="Unassembled WGS sequence"/>
</dbReference>
<dbReference type="Gene3D" id="3.30.565.10">
    <property type="entry name" value="Histidine kinase-like ATPase, C-terminal domain"/>
    <property type="match status" value="1"/>
</dbReference>
<keyword evidence="5" id="KW-0902">Two-component regulatory system</keyword>
<sequence>MKQTIHHRQQAIFTYIFLLLSSIAFLAACQRDNCKDEKRAYSLFLEAVNYNADGDKKQAILLIDSALNMNCADTTRSWLTSEKLTAYTDLGKMREAIEIGKKGIPFAEKIEDYDGMLAMCGAMGICYRRIGELDSSLIYYKKGIQKAIKSENAEYEIYLYNCISVLFNEQKRFREAIEYSDKAESKAIAINDTIERLSAHANKGAILMRQGNYRKSVNSLTSMWNMVKQTNYNVLTLKYLSPLLKSYLQLGKADSVAFYLTYANDACRNLAPTSNGVLGILEIKADLLGQQKKYAEQWLLLDSIGRLAGTNLTMPKDKLLATQARCLNNMGKYTQAYQAMQKAYMKSDSLKQSDIDKQLSEFNIKYKTLEKEMLIEKMNHEQSSLYIRILWLILVLIILLIAILVILYRRKLDRQRAELSEKTSYINGVENERKRLAKELHDGVCNDILAVNIMMQTNKEEAERLLKNVGHDVRRLSHELIPPRFDNTSLAELIVSFCQSVTAENGTIVKPFISTSFNAQNLPDGKAIEIYRIIQECVSNAIKYGYSKMISVTLDICGKLGSISIINDLSPLHPISQDKPGIGKDTLKMRADALQAELDIRNDGEEYLVELKFQL</sequence>
<dbReference type="RefSeq" id="WP_153091291.1">
    <property type="nucleotide sequence ID" value="NZ_VZAH01000096.1"/>
</dbReference>
<dbReference type="InterPro" id="IPR050482">
    <property type="entry name" value="Sensor_HK_TwoCompSys"/>
</dbReference>
<keyword evidence="4" id="KW-0418">Kinase</keyword>
<comment type="catalytic activity">
    <reaction evidence="1">
        <text>ATP + protein L-histidine = ADP + protein N-phospho-L-histidine.</text>
        <dbReference type="EC" id="2.7.13.3"/>
    </reaction>
</comment>
<proteinExistence type="predicted"/>
<evidence type="ECO:0000313" key="8">
    <source>
        <dbReference type="Proteomes" id="UP000477980"/>
    </source>
</evidence>
<keyword evidence="6" id="KW-1133">Transmembrane helix</keyword>
<dbReference type="Gene3D" id="1.25.40.10">
    <property type="entry name" value="Tetratricopeptide repeat domain"/>
    <property type="match status" value="2"/>
</dbReference>
<dbReference type="PANTHER" id="PTHR24421:SF10">
    <property type="entry name" value="NITRATE_NITRITE SENSOR PROTEIN NARQ"/>
    <property type="match status" value="1"/>
</dbReference>
<gene>
    <name evidence="7" type="ORF">F7D25_10210</name>
</gene>
<dbReference type="GO" id="GO:0004673">
    <property type="term" value="F:protein histidine kinase activity"/>
    <property type="evidence" value="ECO:0007669"/>
    <property type="project" value="UniProtKB-EC"/>
</dbReference>
<dbReference type="InterPro" id="IPR011990">
    <property type="entry name" value="TPR-like_helical_dom_sf"/>
</dbReference>
<evidence type="ECO:0000256" key="4">
    <source>
        <dbReference type="ARBA" id="ARBA00022777"/>
    </source>
</evidence>
<dbReference type="Gene3D" id="1.20.5.1930">
    <property type="match status" value="1"/>
</dbReference>
<name>A0A6G1VPG8_9BACT</name>
<keyword evidence="3" id="KW-0808">Transferase</keyword>
<dbReference type="GO" id="GO:0000160">
    <property type="term" value="P:phosphorelay signal transduction system"/>
    <property type="evidence" value="ECO:0007669"/>
    <property type="project" value="UniProtKB-KW"/>
</dbReference>
<keyword evidence="6" id="KW-0472">Membrane</keyword>
<dbReference type="EC" id="2.7.13.3" evidence="2"/>
<keyword evidence="6" id="KW-0812">Transmembrane</keyword>
<dbReference type="PROSITE" id="PS51257">
    <property type="entry name" value="PROKAR_LIPOPROTEIN"/>
    <property type="match status" value="1"/>
</dbReference>